<protein>
    <recommendedName>
        <fullName evidence="2">Spore coat protein U/FanG domain-containing protein</fullName>
    </recommendedName>
</protein>
<dbReference type="SMART" id="SM00972">
    <property type="entry name" value="SCPU"/>
    <property type="match status" value="1"/>
</dbReference>
<feature type="signal peptide" evidence="1">
    <location>
        <begin position="1"/>
        <end position="16"/>
    </location>
</feature>
<dbReference type="AlphaFoldDB" id="A0A154VYN5"/>
<dbReference type="STRING" id="580166.AUP43_10925"/>
<feature type="chain" id="PRO_5007602109" description="Spore coat protein U/FanG domain-containing protein" evidence="1">
    <location>
        <begin position="17"/>
        <end position="156"/>
    </location>
</feature>
<dbReference type="Pfam" id="PF05229">
    <property type="entry name" value="SCPU"/>
    <property type="match status" value="1"/>
</dbReference>
<dbReference type="OrthoDB" id="7478692at2"/>
<keyword evidence="4" id="KW-1185">Reference proteome</keyword>
<accession>A0A154VYN5</accession>
<evidence type="ECO:0000259" key="2">
    <source>
        <dbReference type="Pfam" id="PF05229"/>
    </source>
</evidence>
<dbReference type="Proteomes" id="UP000076400">
    <property type="component" value="Unassembled WGS sequence"/>
</dbReference>
<dbReference type="EMBL" id="LPXN01000123">
    <property type="protein sequence ID" value="KZD06358.1"/>
    <property type="molecule type" value="Genomic_DNA"/>
</dbReference>
<dbReference type="PANTHER" id="PTHR37089">
    <property type="entry name" value="PROTEIN U-RELATED"/>
    <property type="match status" value="1"/>
</dbReference>
<keyword evidence="1" id="KW-0732">Signal</keyword>
<dbReference type="InterPro" id="IPR053167">
    <property type="entry name" value="Spore_coat_component"/>
</dbReference>
<proteinExistence type="predicted"/>
<dbReference type="PANTHER" id="PTHR37089:SF4">
    <property type="entry name" value="EXPORTED PROTEIN"/>
    <property type="match status" value="1"/>
</dbReference>
<gene>
    <name evidence="3" type="ORF">AUP43_10925</name>
</gene>
<name>A0A154VYN5_9PROT</name>
<sequence length="156" mass="15850">MVTCGGALFAASKAKAATATSSFAVTATVLQSCIVLATPMIFGNYDPTSLTPTDATTELLVTCTNGTSYNVGLNAGGGSGASIASRKLSFGGSTLNYTLYRDSNRTNVWGTTVGTDTQIGTGTGLPVGHTVYGRMPALQAALPGVYTDTITVTVTY</sequence>
<comment type="caution">
    <text evidence="3">The sequence shown here is derived from an EMBL/GenBank/DDBJ whole genome shotgun (WGS) entry which is preliminary data.</text>
</comment>
<evidence type="ECO:0000256" key="1">
    <source>
        <dbReference type="SAM" id="SignalP"/>
    </source>
</evidence>
<evidence type="ECO:0000313" key="3">
    <source>
        <dbReference type="EMBL" id="KZD06358.1"/>
    </source>
</evidence>
<feature type="domain" description="Spore coat protein U/FanG" evidence="2">
    <location>
        <begin position="20"/>
        <end position="153"/>
    </location>
</feature>
<reference evidence="3 4" key="1">
    <citation type="submission" date="2015-12" db="EMBL/GenBank/DDBJ databases">
        <title>Genome sequence of Oceanibaculum pacificum MCCC 1A02656.</title>
        <authorList>
            <person name="Lu L."/>
            <person name="Lai Q."/>
            <person name="Shao Z."/>
            <person name="Qian P."/>
        </authorList>
    </citation>
    <scope>NUCLEOTIDE SEQUENCE [LARGE SCALE GENOMIC DNA]</scope>
    <source>
        <strain evidence="3 4">MCCC 1A02656</strain>
    </source>
</reference>
<organism evidence="3 4">
    <name type="scientific">Oceanibaculum pacificum</name>
    <dbReference type="NCBI Taxonomy" id="580166"/>
    <lineage>
        <taxon>Bacteria</taxon>
        <taxon>Pseudomonadati</taxon>
        <taxon>Pseudomonadota</taxon>
        <taxon>Alphaproteobacteria</taxon>
        <taxon>Rhodospirillales</taxon>
        <taxon>Oceanibaculaceae</taxon>
        <taxon>Oceanibaculum</taxon>
    </lineage>
</organism>
<dbReference type="InterPro" id="IPR007893">
    <property type="entry name" value="Spore_coat_U/FanG"/>
</dbReference>
<evidence type="ECO:0000313" key="4">
    <source>
        <dbReference type="Proteomes" id="UP000076400"/>
    </source>
</evidence>